<dbReference type="PANTHER" id="PTHR34819:SF3">
    <property type="entry name" value="CELL SURFACE PROTEIN"/>
    <property type="match status" value="1"/>
</dbReference>
<organism evidence="3 4">
    <name type="scientific">Nocardioides plantarum</name>
    <dbReference type="NCBI Taxonomy" id="29299"/>
    <lineage>
        <taxon>Bacteria</taxon>
        <taxon>Bacillati</taxon>
        <taxon>Actinomycetota</taxon>
        <taxon>Actinomycetes</taxon>
        <taxon>Propionibacteriales</taxon>
        <taxon>Nocardioidaceae</taxon>
        <taxon>Nocardioides</taxon>
    </lineage>
</organism>
<dbReference type="RefSeq" id="WP_140010915.1">
    <property type="nucleotide sequence ID" value="NZ_JBHMDG010000002.1"/>
</dbReference>
<dbReference type="InterPro" id="IPR001434">
    <property type="entry name" value="OmcB-like_DUF11"/>
</dbReference>
<feature type="signal peptide" evidence="1">
    <location>
        <begin position="1"/>
        <end position="36"/>
    </location>
</feature>
<dbReference type="PANTHER" id="PTHR34819">
    <property type="entry name" value="LARGE CYSTEINE-RICH PERIPLASMIC PROTEIN OMCB"/>
    <property type="match status" value="1"/>
</dbReference>
<dbReference type="Proteomes" id="UP001589750">
    <property type="component" value="Unassembled WGS sequence"/>
</dbReference>
<feature type="domain" description="DUF11" evidence="2">
    <location>
        <begin position="521"/>
        <end position="634"/>
    </location>
</feature>
<dbReference type="EMBL" id="JBHMDG010000002">
    <property type="protein sequence ID" value="MFB9311868.1"/>
    <property type="molecule type" value="Genomic_DNA"/>
</dbReference>
<dbReference type="Pfam" id="PF01345">
    <property type="entry name" value="DUF11"/>
    <property type="match status" value="5"/>
</dbReference>
<dbReference type="Gene3D" id="2.60.40.10">
    <property type="entry name" value="Immunoglobulins"/>
    <property type="match status" value="3"/>
</dbReference>
<feature type="domain" description="DUF11" evidence="2">
    <location>
        <begin position="1020"/>
        <end position="1115"/>
    </location>
</feature>
<dbReference type="NCBIfam" id="TIGR01451">
    <property type="entry name" value="B_ant_repeat"/>
    <property type="match status" value="5"/>
</dbReference>
<accession>A0ABV5K550</accession>
<feature type="domain" description="DUF11" evidence="2">
    <location>
        <begin position="645"/>
        <end position="762"/>
    </location>
</feature>
<protein>
    <recommendedName>
        <fullName evidence="2">DUF11 domain-containing protein</fullName>
    </recommendedName>
</protein>
<dbReference type="InterPro" id="IPR013783">
    <property type="entry name" value="Ig-like_fold"/>
</dbReference>
<evidence type="ECO:0000256" key="1">
    <source>
        <dbReference type="SAM" id="SignalP"/>
    </source>
</evidence>
<comment type="caution">
    <text evidence="3">The sequence shown here is derived from an EMBL/GenBank/DDBJ whole genome shotgun (WGS) entry which is preliminary data.</text>
</comment>
<dbReference type="InterPro" id="IPR051172">
    <property type="entry name" value="Chlamydia_OmcB"/>
</dbReference>
<keyword evidence="1" id="KW-0732">Signal</keyword>
<dbReference type="InterPro" id="IPR047589">
    <property type="entry name" value="DUF11_rpt"/>
</dbReference>
<proteinExistence type="predicted"/>
<evidence type="ECO:0000259" key="2">
    <source>
        <dbReference type="Pfam" id="PF01345"/>
    </source>
</evidence>
<gene>
    <name evidence="3" type="ORF">ACFFRI_02335</name>
</gene>
<feature type="domain" description="DUF11" evidence="2">
    <location>
        <begin position="768"/>
        <end position="887"/>
    </location>
</feature>
<evidence type="ECO:0000313" key="4">
    <source>
        <dbReference type="Proteomes" id="UP001589750"/>
    </source>
</evidence>
<reference evidence="3 4" key="1">
    <citation type="submission" date="2024-09" db="EMBL/GenBank/DDBJ databases">
        <authorList>
            <person name="Sun Q."/>
            <person name="Mori K."/>
        </authorList>
    </citation>
    <scope>NUCLEOTIDE SEQUENCE [LARGE SCALE GENOMIC DNA]</scope>
    <source>
        <strain evidence="3 4">JCM 9626</strain>
    </source>
</reference>
<feature type="domain" description="DUF11" evidence="2">
    <location>
        <begin position="895"/>
        <end position="1011"/>
    </location>
</feature>
<dbReference type="Gene3D" id="2.60.40.740">
    <property type="match status" value="2"/>
</dbReference>
<keyword evidence="4" id="KW-1185">Reference proteome</keyword>
<feature type="chain" id="PRO_5046987657" description="DUF11 domain-containing protein" evidence="1">
    <location>
        <begin position="37"/>
        <end position="1533"/>
    </location>
</feature>
<evidence type="ECO:0000313" key="3">
    <source>
        <dbReference type="EMBL" id="MFB9311868.1"/>
    </source>
</evidence>
<sequence length="1533" mass="153194">MPFLGGMGSIARHRVVITLSLVATLLALVPTSPAAAADRNFGVRYAANDTGDIDIVGNTVMTCQASAPGCTAARTSGPTAVADSALNNNNYAMVYVDVDGDSSTFNSSQSTLDLPTGATVLFAGLYWGGEVTAGASGSAAPNASARGSIRFKAPGDSSYANLNATTLDDGSVIYQGFVDVTTRVRTAGKGTYTVANLQTGTGADRLGGWSLVVAYRDTSMPARNLTVFDGLKSINGSASGSISVSGFQTPPAGAVTSTLGFVTYEGDTGLVGDTATLNGIALSDAQHPATNFFDSRSSRNGVLRAAGSPSYPNNLGFEQSMLTVGNSYIANGATSATIGLTTSGDVYAPGVVTIATDLYAPRINQTKSVVDVNGGRVEQGDRLRYTVSGTNSGQDGAAGFVLRDPLPADTSYVPGSIRVTQPGGSATSRTDAAGDDTAEYDAANDRVVARLGTGASATAGGMISPNASYTLVFDVVVDGPSPAVPGGTVVRNTATASYNSQSLGTALTTVSTADVTVAAPDLAVTKTHSGTFVQGAQAAFTLGVSNVGPVATQGQVSVSDTLPAGLTFVSATGSGWTCSGTATVTCTRSDVLAAGAAYPSISLTVLVTDTAPATVANTATVAGGGDSPDDNNSTVDSVPTVAITDLSLTKTPSATSVAVGGDVTYTLTVTNHGPSRSTGSTVVDTLPAGMTFVSADSGCVSSPSASTVTCAVGPLAQGASTSVLVTTRPDVGTAGRTLTNTATVLADQTDPTPGNDSATAAVQVRPVDLAVTSSIQGDPAVLTAGQTATWQLDVRNLGTSPAADTVVRFAVPDDLAVDAASLDPRCALDGDDVVCDLGTVAAGAVVPPILVEARVTATTTAATIDTHAVVGSSEPETDLSNNAASTSTPIVTAVDLGVTVTATPTSVGAGDTLTLTSTVTNAGPGTPTHPTLSVAIPDGTTFVSAPAGCSYATATRTVTCTLPAGDLQPGESLTRAVVVTVGSNPVDPLTATATVADPRDTDPSNNTATVVVPVLAYAGLSIVKTVDRPQAAPGDTVTYTLTARNAGPATARDVVVTDALPAGTTYAGASATGGGTCTHAGQGVSCDLGSLAADATRTVTITATVDPIAASSGGAGHQLDVTKVESNLAAPAASTATATASCPTGYVATDGSVRLDAVDQGTGGFADVVVLRSSATADGTGWTGTIDNTTTGQAQAHVTVVCTTSRTTTDDGHAHALLVSDPVSTATTWTAGTWTVDLACGAGQVAVAPGFTFTSGAGVVRTSRRNPANGPGWRFVVDVPESATAALDMRCLSTSLDTTAGHTHDLGLVQLSDTVTVPAGRTTQATLTCGEQAKGIVASYDVDPGLVPLGNDPQPKTRVFRFSNPTSGPLTARIGLLCLDVRTGPALAVSTITNTAWVTTSSTDATTADDSASASFRATAGSGPVAAPKFTVATLVRVAGTGARTRVVIPVRTAASQRLTVRVVALDNVLGTAVRRGDVLSTGAVTVRTGRHDVRLLLRGRAASALAKGRTLRARVVVVARDGRQVTHTVRLR</sequence>
<name>A0ABV5K550_9ACTN</name>